<name>A0A0F7S6A9_9BASI</name>
<evidence type="ECO:0000313" key="2">
    <source>
        <dbReference type="EMBL" id="CDW97891.1"/>
    </source>
</evidence>
<sequence>MSRASWSSIGSDAEVQQHFDQSFDYDPRLYVNQGSNQIYRHRSEKDHDSDDGNDDIMHRPLRPQPSRTFLMMMPSINRIKPYAVSASNLRQAIYPVANLWVDSFRPVDAKVP</sequence>
<dbReference type="AlphaFoldDB" id="A0A0F7S6A9"/>
<evidence type="ECO:0000256" key="1">
    <source>
        <dbReference type="SAM" id="MobiDB-lite"/>
    </source>
</evidence>
<protein>
    <submittedName>
        <fullName evidence="2">Uncharacterized protein</fullName>
    </submittedName>
</protein>
<proteinExistence type="predicted"/>
<accession>A0A0F7S6A9</accession>
<gene>
    <name evidence="2" type="primary">SSCI42460.1</name>
</gene>
<feature type="compositionally biased region" description="Basic and acidic residues" evidence="1">
    <location>
        <begin position="41"/>
        <end position="58"/>
    </location>
</feature>
<feature type="region of interest" description="Disordered" evidence="1">
    <location>
        <begin position="34"/>
        <end position="64"/>
    </location>
</feature>
<dbReference type="EMBL" id="CCFA01002534">
    <property type="protein sequence ID" value="CDW97891.1"/>
    <property type="molecule type" value="Genomic_DNA"/>
</dbReference>
<evidence type="ECO:0000313" key="3">
    <source>
        <dbReference type="Proteomes" id="UP000242770"/>
    </source>
</evidence>
<reference evidence="3" key="1">
    <citation type="submission" date="2014-06" db="EMBL/GenBank/DDBJ databases">
        <authorList>
            <person name="Berkman P.J."/>
        </authorList>
    </citation>
    <scope>NUCLEOTIDE SEQUENCE [LARGE SCALE GENOMIC DNA]</scope>
</reference>
<dbReference type="Proteomes" id="UP000242770">
    <property type="component" value="Unassembled WGS sequence"/>
</dbReference>
<organism evidence="2 3">
    <name type="scientific">Sporisorium scitamineum</name>
    <dbReference type="NCBI Taxonomy" id="49012"/>
    <lineage>
        <taxon>Eukaryota</taxon>
        <taxon>Fungi</taxon>
        <taxon>Dikarya</taxon>
        <taxon>Basidiomycota</taxon>
        <taxon>Ustilaginomycotina</taxon>
        <taxon>Ustilaginomycetes</taxon>
        <taxon>Ustilaginales</taxon>
        <taxon>Ustilaginaceae</taxon>
        <taxon>Sporisorium</taxon>
    </lineage>
</organism>
<keyword evidence="3" id="KW-1185">Reference proteome</keyword>